<comment type="caution">
    <text evidence="2">The sequence shown here is derived from an EMBL/GenBank/DDBJ whole genome shotgun (WGS) entry which is preliminary data.</text>
</comment>
<keyword evidence="3" id="KW-1185">Reference proteome</keyword>
<dbReference type="GO" id="GO:0016853">
    <property type="term" value="F:isomerase activity"/>
    <property type="evidence" value="ECO:0007669"/>
    <property type="project" value="UniProtKB-KW"/>
</dbReference>
<dbReference type="InterPro" id="IPR046357">
    <property type="entry name" value="PPIase_dom_sf"/>
</dbReference>
<dbReference type="InterPro" id="IPR018247">
    <property type="entry name" value="EF_Hand_1_Ca_BS"/>
</dbReference>
<evidence type="ECO:0000313" key="2">
    <source>
        <dbReference type="EMBL" id="MEL1247543.1"/>
    </source>
</evidence>
<reference evidence="2 3" key="1">
    <citation type="submission" date="2024-04" db="EMBL/GenBank/DDBJ databases">
        <title>Flavobacterium sp. DGU41 16S ribosomal RNA gene Genome sequencing and assembly.</title>
        <authorList>
            <person name="Park S."/>
        </authorList>
    </citation>
    <scope>NUCLEOTIDE SEQUENCE [LARGE SCALE GENOMIC DNA]</scope>
    <source>
        <strain evidence="2 3">DGU41</strain>
    </source>
</reference>
<dbReference type="Proteomes" id="UP001393056">
    <property type="component" value="Unassembled WGS sequence"/>
</dbReference>
<feature type="region of interest" description="Disordered" evidence="1">
    <location>
        <begin position="300"/>
        <end position="341"/>
    </location>
</feature>
<keyword evidence="2" id="KW-0413">Isomerase</keyword>
<evidence type="ECO:0000313" key="3">
    <source>
        <dbReference type="Proteomes" id="UP001393056"/>
    </source>
</evidence>
<dbReference type="Gene3D" id="3.10.50.40">
    <property type="match status" value="1"/>
</dbReference>
<dbReference type="RefSeq" id="WP_341682600.1">
    <property type="nucleotide sequence ID" value="NZ_JBBYHT010000002.1"/>
</dbReference>
<dbReference type="PROSITE" id="PS00018">
    <property type="entry name" value="EF_HAND_1"/>
    <property type="match status" value="2"/>
</dbReference>
<gene>
    <name evidence="2" type="ORF">AAEO58_05755</name>
</gene>
<organism evidence="2 3">
    <name type="scientific">Flavobacterium helocola</name>
    <dbReference type="NCBI Taxonomy" id="3139139"/>
    <lineage>
        <taxon>Bacteria</taxon>
        <taxon>Pseudomonadati</taxon>
        <taxon>Bacteroidota</taxon>
        <taxon>Flavobacteriia</taxon>
        <taxon>Flavobacteriales</taxon>
        <taxon>Flavobacteriaceae</taxon>
        <taxon>Flavobacterium</taxon>
    </lineage>
</organism>
<dbReference type="PROSITE" id="PS51257">
    <property type="entry name" value="PROKAR_LIPOPROTEIN"/>
    <property type="match status" value="1"/>
</dbReference>
<name>A0ABU9I540_9FLAO</name>
<protein>
    <submittedName>
        <fullName evidence="2">FKBP-type peptidylprolyl isomerase</fullName>
    </submittedName>
</protein>
<accession>A0ABU9I540</accession>
<proteinExistence type="predicted"/>
<dbReference type="SUPFAM" id="SSF54534">
    <property type="entry name" value="FKBP-like"/>
    <property type="match status" value="1"/>
</dbReference>
<evidence type="ECO:0000256" key="1">
    <source>
        <dbReference type="SAM" id="MobiDB-lite"/>
    </source>
</evidence>
<sequence>MKSLIKIVLILGLFIGVYSCQQDDSSTIAPPRPYNEVYEEDILKIEEFLDTHYVTIDGDFNTVFTKIPDGGSQVPVSDMPELEFKEVNLHDITYKVYYLKLREGTGESPTRVDSTLVAYKGNTIFKGTVDGNTVYNQSVFEENVNPIWFNLDGVIRGWAEIIPQFKIGTYSSNTDGTISFQDFGVGVIFIPSGLAYFSASRPGIIPYSNLVFNFKLYNLKRMDHDRDGILSMYEYGDPLDVERFKKDPIDTDGDGRPNYLDVDDDGDGFLTKVEIKKPLPLLPGQGITLNYPFDPIVDNPSTPLVDETEPKGIPSASGDGTTPTRLRRHLDKTSKPPFTTY</sequence>
<dbReference type="EMBL" id="JBBYHT010000002">
    <property type="protein sequence ID" value="MEL1247543.1"/>
    <property type="molecule type" value="Genomic_DNA"/>
</dbReference>